<comment type="caution">
    <text evidence="3">The sequence shown here is derived from an EMBL/GenBank/DDBJ whole genome shotgun (WGS) entry which is preliminary data.</text>
</comment>
<dbReference type="AlphaFoldDB" id="A0AA88YQX3"/>
<dbReference type="GO" id="GO:0046872">
    <property type="term" value="F:metal ion binding"/>
    <property type="evidence" value="ECO:0007669"/>
    <property type="project" value="UniProtKB-KW"/>
</dbReference>
<dbReference type="PANTHER" id="PTHR47990">
    <property type="entry name" value="2-OXOGLUTARATE (2OG) AND FE(II)-DEPENDENT OXYGENASE SUPERFAMILY PROTEIN-RELATED"/>
    <property type="match status" value="1"/>
</dbReference>
<evidence type="ECO:0000313" key="3">
    <source>
        <dbReference type="EMBL" id="KAK3102516.1"/>
    </source>
</evidence>
<keyword evidence="4" id="KW-1185">Reference proteome</keyword>
<evidence type="ECO:0000259" key="2">
    <source>
        <dbReference type="PROSITE" id="PS51471"/>
    </source>
</evidence>
<proteinExistence type="inferred from homology"/>
<keyword evidence="1" id="KW-0560">Oxidoreductase</keyword>
<dbReference type="Gene3D" id="2.60.120.330">
    <property type="entry name" value="B-lactam Antibiotic, Isopenicillin N Synthase, Chain"/>
    <property type="match status" value="1"/>
</dbReference>
<protein>
    <recommendedName>
        <fullName evidence="2">Fe2OG dioxygenase domain-containing protein</fullName>
    </recommendedName>
</protein>
<dbReference type="InterPro" id="IPR044861">
    <property type="entry name" value="IPNS-like_FE2OG_OXY"/>
</dbReference>
<name>A0AA88YQX3_PINIB</name>
<keyword evidence="1" id="KW-0479">Metal-binding</keyword>
<dbReference type="InterPro" id="IPR050231">
    <property type="entry name" value="Iron_ascorbate_oxido_reductase"/>
</dbReference>
<dbReference type="GO" id="GO:0016491">
    <property type="term" value="F:oxidoreductase activity"/>
    <property type="evidence" value="ECO:0007669"/>
    <property type="project" value="UniProtKB-KW"/>
</dbReference>
<dbReference type="SUPFAM" id="SSF51197">
    <property type="entry name" value="Clavaminate synthase-like"/>
    <property type="match status" value="1"/>
</dbReference>
<comment type="similarity">
    <text evidence="1">Belongs to the iron/ascorbate-dependent oxidoreductase family.</text>
</comment>
<dbReference type="PROSITE" id="PS51471">
    <property type="entry name" value="FE2OG_OXY"/>
    <property type="match status" value="1"/>
</dbReference>
<dbReference type="Pfam" id="PF14226">
    <property type="entry name" value="DIOX_N"/>
    <property type="match status" value="1"/>
</dbReference>
<dbReference type="FunFam" id="2.60.120.330:FF:000038">
    <property type="entry name" value="Si:dkey-10o6.2"/>
    <property type="match status" value="1"/>
</dbReference>
<evidence type="ECO:0000256" key="1">
    <source>
        <dbReference type="RuleBase" id="RU003682"/>
    </source>
</evidence>
<sequence>MIPVVDFTTYGLELKREEVDPNTLKLLADQICDAFKDVGFVYLKHHGITKSFIDNIFSISKDFFEKPVDVKQRYARSLDVTNNHGWVALEREKLNPERPAADLKEAYNFQLVDNKQSLPLDILPDFHSVFSGFYMQCQELAYRVMDLMCMGLDINKDYFRECHHLIGKKGNPTTLRSLYYPPLTNGVKPGQVRCGEHSDYGTVTLLFQDDIGGLEVKPSNRDYVPAVPIQDTVLVNLGDLMQRWTADQLGATKHRVLIPEEELKRNQGRQSLAFFVHPDDHVMIECLDKSNKYEPISSIDYLNMRFSVTY</sequence>
<dbReference type="InterPro" id="IPR026992">
    <property type="entry name" value="DIOX_N"/>
</dbReference>
<evidence type="ECO:0000313" key="4">
    <source>
        <dbReference type="Proteomes" id="UP001186944"/>
    </source>
</evidence>
<dbReference type="PRINTS" id="PR00682">
    <property type="entry name" value="IPNSYNTHASE"/>
</dbReference>
<organism evidence="3 4">
    <name type="scientific">Pinctada imbricata</name>
    <name type="common">Atlantic pearl-oyster</name>
    <name type="synonym">Pinctada martensii</name>
    <dbReference type="NCBI Taxonomy" id="66713"/>
    <lineage>
        <taxon>Eukaryota</taxon>
        <taxon>Metazoa</taxon>
        <taxon>Spiralia</taxon>
        <taxon>Lophotrochozoa</taxon>
        <taxon>Mollusca</taxon>
        <taxon>Bivalvia</taxon>
        <taxon>Autobranchia</taxon>
        <taxon>Pteriomorphia</taxon>
        <taxon>Pterioida</taxon>
        <taxon>Pterioidea</taxon>
        <taxon>Pteriidae</taxon>
        <taxon>Pinctada</taxon>
    </lineage>
</organism>
<dbReference type="InterPro" id="IPR027443">
    <property type="entry name" value="IPNS-like_sf"/>
</dbReference>
<keyword evidence="1" id="KW-0408">Iron</keyword>
<dbReference type="Pfam" id="PF03171">
    <property type="entry name" value="2OG-FeII_Oxy"/>
    <property type="match status" value="1"/>
</dbReference>
<dbReference type="Proteomes" id="UP001186944">
    <property type="component" value="Unassembled WGS sequence"/>
</dbReference>
<reference evidence="3" key="1">
    <citation type="submission" date="2019-08" db="EMBL/GenBank/DDBJ databases">
        <title>The improved chromosome-level genome for the pearl oyster Pinctada fucata martensii using PacBio sequencing and Hi-C.</title>
        <authorList>
            <person name="Zheng Z."/>
        </authorList>
    </citation>
    <scope>NUCLEOTIDE SEQUENCE</scope>
    <source>
        <strain evidence="3">ZZ-2019</strain>
        <tissue evidence="3">Adductor muscle</tissue>
    </source>
</reference>
<dbReference type="EMBL" id="VSWD01000005">
    <property type="protein sequence ID" value="KAK3102516.1"/>
    <property type="molecule type" value="Genomic_DNA"/>
</dbReference>
<gene>
    <name evidence="3" type="ORF">FSP39_011901</name>
</gene>
<feature type="domain" description="Fe2OG dioxygenase" evidence="2">
    <location>
        <begin position="171"/>
        <end position="278"/>
    </location>
</feature>
<dbReference type="InterPro" id="IPR005123">
    <property type="entry name" value="Oxoglu/Fe-dep_dioxygenase_dom"/>
</dbReference>
<accession>A0AA88YQX3</accession>